<dbReference type="Gene3D" id="1.20.1560.10">
    <property type="entry name" value="ABC transporter type 1, transmembrane domain"/>
    <property type="match status" value="1"/>
</dbReference>
<feature type="transmembrane region" description="Helical" evidence="7">
    <location>
        <begin position="432"/>
        <end position="450"/>
    </location>
</feature>
<dbReference type="EMBL" id="JAAIYP010000004">
    <property type="protein sequence ID" value="NFV78620.1"/>
    <property type="molecule type" value="Genomic_DNA"/>
</dbReference>
<organism evidence="10 11">
    <name type="scientific">Magnetospirillum aberrantis SpK</name>
    <dbReference type="NCBI Taxonomy" id="908842"/>
    <lineage>
        <taxon>Bacteria</taxon>
        <taxon>Pseudomonadati</taxon>
        <taxon>Pseudomonadota</taxon>
        <taxon>Alphaproteobacteria</taxon>
        <taxon>Rhodospirillales</taxon>
        <taxon>Rhodospirillaceae</taxon>
        <taxon>Magnetospirillum</taxon>
    </lineage>
</organism>
<dbReference type="Gene3D" id="3.40.50.300">
    <property type="entry name" value="P-loop containing nucleotide triphosphate hydrolases"/>
    <property type="match status" value="1"/>
</dbReference>
<dbReference type="RefSeq" id="WP_163673721.1">
    <property type="nucleotide sequence ID" value="NZ_JAAIYP010000004.1"/>
</dbReference>
<dbReference type="PROSITE" id="PS50929">
    <property type="entry name" value="ABC_TM1F"/>
    <property type="match status" value="1"/>
</dbReference>
<evidence type="ECO:0000256" key="7">
    <source>
        <dbReference type="SAM" id="Phobius"/>
    </source>
</evidence>
<feature type="domain" description="ABC transmembrane type-1" evidence="9">
    <location>
        <begin position="186"/>
        <end position="465"/>
    </location>
</feature>
<name>A0A7C9QR77_9PROT</name>
<comment type="subcellular location">
    <subcellularLocation>
        <location evidence="1">Cell membrane</location>
        <topology evidence="1">Multi-pass membrane protein</topology>
    </subcellularLocation>
</comment>
<feature type="transmembrane region" description="Helical" evidence="7">
    <location>
        <begin position="307"/>
        <end position="337"/>
    </location>
</feature>
<evidence type="ECO:0000259" key="9">
    <source>
        <dbReference type="PROSITE" id="PS50929"/>
    </source>
</evidence>
<dbReference type="GO" id="GO:0140359">
    <property type="term" value="F:ABC-type transporter activity"/>
    <property type="evidence" value="ECO:0007669"/>
    <property type="project" value="InterPro"/>
</dbReference>
<dbReference type="InterPro" id="IPR003593">
    <property type="entry name" value="AAA+_ATPase"/>
</dbReference>
<evidence type="ECO:0000256" key="5">
    <source>
        <dbReference type="ARBA" id="ARBA00022989"/>
    </source>
</evidence>
<dbReference type="AlphaFoldDB" id="A0A7C9QR77"/>
<dbReference type="InterPro" id="IPR011527">
    <property type="entry name" value="ABC1_TM_dom"/>
</dbReference>
<evidence type="ECO:0000313" key="10">
    <source>
        <dbReference type="EMBL" id="NFV78620.1"/>
    </source>
</evidence>
<evidence type="ECO:0000256" key="1">
    <source>
        <dbReference type="ARBA" id="ARBA00004651"/>
    </source>
</evidence>
<dbReference type="InterPro" id="IPR039421">
    <property type="entry name" value="Type_1_exporter"/>
</dbReference>
<feature type="transmembrane region" description="Helical" evidence="7">
    <location>
        <begin position="214"/>
        <end position="237"/>
    </location>
</feature>
<dbReference type="InterPro" id="IPR003439">
    <property type="entry name" value="ABC_transporter-like_ATP-bd"/>
</dbReference>
<dbReference type="PANTHER" id="PTHR24221:SF248">
    <property type="entry name" value="ABC TRANSPORTER TRANSMEMBRANE REGION"/>
    <property type="match status" value="1"/>
</dbReference>
<keyword evidence="4 10" id="KW-0067">ATP-binding</keyword>
<feature type="domain" description="ABC transporter" evidence="8">
    <location>
        <begin position="499"/>
        <end position="731"/>
    </location>
</feature>
<proteinExistence type="predicted"/>
<dbReference type="Proteomes" id="UP000480684">
    <property type="component" value="Unassembled WGS sequence"/>
</dbReference>
<dbReference type="GO" id="GO:0005524">
    <property type="term" value="F:ATP binding"/>
    <property type="evidence" value="ECO:0007669"/>
    <property type="project" value="UniProtKB-KW"/>
</dbReference>
<dbReference type="Pfam" id="PF00005">
    <property type="entry name" value="ABC_tran"/>
    <property type="match status" value="1"/>
</dbReference>
<dbReference type="Pfam" id="PF00664">
    <property type="entry name" value="ABC_membrane"/>
    <property type="match status" value="1"/>
</dbReference>
<evidence type="ECO:0000256" key="2">
    <source>
        <dbReference type="ARBA" id="ARBA00022692"/>
    </source>
</evidence>
<evidence type="ECO:0000259" key="8">
    <source>
        <dbReference type="PROSITE" id="PS50893"/>
    </source>
</evidence>
<dbReference type="PROSITE" id="PS50893">
    <property type="entry name" value="ABC_TRANSPORTER_2"/>
    <property type="match status" value="1"/>
</dbReference>
<dbReference type="InterPro" id="IPR036640">
    <property type="entry name" value="ABC1_TM_sf"/>
</dbReference>
<evidence type="ECO:0000313" key="11">
    <source>
        <dbReference type="Proteomes" id="UP000480684"/>
    </source>
</evidence>
<protein>
    <submittedName>
        <fullName evidence="10">ATP-binding cassette domain-containing protein</fullName>
    </submittedName>
</protein>
<comment type="caution">
    <text evidence="10">The sequence shown here is derived from an EMBL/GenBank/DDBJ whole genome shotgun (WGS) entry which is preliminary data.</text>
</comment>
<reference evidence="10 11" key="1">
    <citation type="submission" date="2020-02" db="EMBL/GenBank/DDBJ databases">
        <authorList>
            <person name="Dziuba M."/>
            <person name="Kuznetsov B."/>
            <person name="Mardanov A."/>
            <person name="Ravin N."/>
            <person name="Grouzdev D."/>
        </authorList>
    </citation>
    <scope>NUCLEOTIDE SEQUENCE [LARGE SCALE GENOMIC DNA]</scope>
    <source>
        <strain evidence="10 11">SpK</strain>
    </source>
</reference>
<dbReference type="GO" id="GO:0016887">
    <property type="term" value="F:ATP hydrolysis activity"/>
    <property type="evidence" value="ECO:0007669"/>
    <property type="project" value="InterPro"/>
</dbReference>
<sequence>MSTIPASSLGWGGFVQHVELTEKQAVEGVLGGFRAVTDLAACVLPLLQALRWDGDLVHVAEALPHFADQLDLTDLLNVMANLGYASASERLCPSGLDSRLLPCLFLPDGDHTMAMVLVRPADDGSEKLVVFDAASRSYLTITAPDSVGTVYLFRPLDEDQRIEMEEAPKNFVAMILGRFKPLFAQMLFTSLASNLLVLATPLFIMAIYDKFLPTGAFGILGALVAGITVAVAGDFALRNIRARMIAYIGARLDHLLGLAIFRRLLLLAPPYTELANPNAQIARLRDFELVREFFTGPLATTLAEAPFVVLFLMVMGMLGGALVLVPSGALVLFFLFAHFTRPLVERRVMASTRASSKRQEFLVEALSKPRAIKESGAEQVWRERYRTLSADAGLKTHAANQALAMVASVSQAMVVLTGLLTLGWGVLRVLDGAMTVGGLMASMMMVWWILRPLQTAFSLFSQIERVKASVAQINRLMQVRPERTGTPAVQSQPRLSGRLSLNNVSLRYHPDADPAVLGVTFQVEPGEIVALIGPNGCGKSTVLKLLLGLYRPQTGAVQLDNIDIRQLDPVELRRAIAYVPQQPEMFFGTVAQNLRLVRPIATDEELRWACREAGVLDDVEALEKGFETRLGDGQTERMSSSFRQRLSLARAYLKRAPITLLDEPASGLDFMADRNFMVTLERMRGHSTVMLVTHRPSHLKLADKIVVMQQGQVRMAGPAKQVLDRLPAGFF</sequence>
<accession>A0A7C9QR77</accession>
<dbReference type="SUPFAM" id="SSF52540">
    <property type="entry name" value="P-loop containing nucleoside triphosphate hydrolases"/>
    <property type="match status" value="1"/>
</dbReference>
<keyword evidence="5 7" id="KW-1133">Transmembrane helix</keyword>
<feature type="transmembrane region" description="Helical" evidence="7">
    <location>
        <begin position="182"/>
        <end position="208"/>
    </location>
</feature>
<keyword evidence="6 7" id="KW-0472">Membrane</keyword>
<gene>
    <name evidence="10" type="ORF">G4223_00625</name>
</gene>
<feature type="transmembrane region" description="Helical" evidence="7">
    <location>
        <begin position="402"/>
        <end position="426"/>
    </location>
</feature>
<dbReference type="SMART" id="SM00382">
    <property type="entry name" value="AAA"/>
    <property type="match status" value="1"/>
</dbReference>
<dbReference type="PANTHER" id="PTHR24221">
    <property type="entry name" value="ATP-BINDING CASSETTE SUB-FAMILY B"/>
    <property type="match status" value="1"/>
</dbReference>
<dbReference type="GO" id="GO:0005886">
    <property type="term" value="C:plasma membrane"/>
    <property type="evidence" value="ECO:0007669"/>
    <property type="project" value="UniProtKB-SubCell"/>
</dbReference>
<evidence type="ECO:0000256" key="6">
    <source>
        <dbReference type="ARBA" id="ARBA00023136"/>
    </source>
</evidence>
<evidence type="ECO:0000256" key="4">
    <source>
        <dbReference type="ARBA" id="ARBA00022840"/>
    </source>
</evidence>
<keyword evidence="11" id="KW-1185">Reference proteome</keyword>
<dbReference type="SUPFAM" id="SSF90123">
    <property type="entry name" value="ABC transporter transmembrane region"/>
    <property type="match status" value="1"/>
</dbReference>
<keyword evidence="2 7" id="KW-0812">Transmembrane</keyword>
<dbReference type="GO" id="GO:0034040">
    <property type="term" value="F:ATPase-coupled lipid transmembrane transporter activity"/>
    <property type="evidence" value="ECO:0007669"/>
    <property type="project" value="TreeGrafter"/>
</dbReference>
<evidence type="ECO:0000256" key="3">
    <source>
        <dbReference type="ARBA" id="ARBA00022741"/>
    </source>
</evidence>
<dbReference type="InterPro" id="IPR027417">
    <property type="entry name" value="P-loop_NTPase"/>
</dbReference>
<keyword evidence="3" id="KW-0547">Nucleotide-binding</keyword>